<dbReference type="InterPro" id="IPR036249">
    <property type="entry name" value="Thioredoxin-like_sf"/>
</dbReference>
<dbReference type="Proteomes" id="UP001237642">
    <property type="component" value="Unassembled WGS sequence"/>
</dbReference>
<dbReference type="InterPro" id="IPR004046">
    <property type="entry name" value="GST_C"/>
</dbReference>
<comment type="catalytic activity">
    <reaction evidence="4">
        <text>RX + glutathione = an S-substituted glutathione + a halide anion + H(+)</text>
        <dbReference type="Rhea" id="RHEA:16437"/>
        <dbReference type="ChEBI" id="CHEBI:15378"/>
        <dbReference type="ChEBI" id="CHEBI:16042"/>
        <dbReference type="ChEBI" id="CHEBI:17792"/>
        <dbReference type="ChEBI" id="CHEBI:57925"/>
        <dbReference type="ChEBI" id="CHEBI:90779"/>
        <dbReference type="EC" id="2.5.1.18"/>
    </reaction>
</comment>
<dbReference type="PROSITE" id="PS50405">
    <property type="entry name" value="GST_CTER"/>
    <property type="match status" value="1"/>
</dbReference>
<dbReference type="AlphaFoldDB" id="A0AAD8INR8"/>
<comment type="caution">
    <text evidence="7">The sequence shown here is derived from an EMBL/GenBank/DDBJ whole genome shotgun (WGS) entry which is preliminary data.</text>
</comment>
<dbReference type="Gene3D" id="3.40.30.10">
    <property type="entry name" value="Glutaredoxin"/>
    <property type="match status" value="1"/>
</dbReference>
<organism evidence="7 8">
    <name type="scientific">Heracleum sosnowskyi</name>
    <dbReference type="NCBI Taxonomy" id="360622"/>
    <lineage>
        <taxon>Eukaryota</taxon>
        <taxon>Viridiplantae</taxon>
        <taxon>Streptophyta</taxon>
        <taxon>Embryophyta</taxon>
        <taxon>Tracheophyta</taxon>
        <taxon>Spermatophyta</taxon>
        <taxon>Magnoliopsida</taxon>
        <taxon>eudicotyledons</taxon>
        <taxon>Gunneridae</taxon>
        <taxon>Pentapetalae</taxon>
        <taxon>asterids</taxon>
        <taxon>campanulids</taxon>
        <taxon>Apiales</taxon>
        <taxon>Apiaceae</taxon>
        <taxon>Apioideae</taxon>
        <taxon>apioid superclade</taxon>
        <taxon>Tordylieae</taxon>
        <taxon>Tordyliinae</taxon>
        <taxon>Heracleum</taxon>
    </lineage>
</organism>
<comment type="similarity">
    <text evidence="1">Belongs to the GST superfamily. Zeta family.</text>
</comment>
<dbReference type="FunFam" id="3.40.30.10:FF:000100">
    <property type="entry name" value="Glutathione S-transferase Z1"/>
    <property type="match status" value="1"/>
</dbReference>
<dbReference type="InterPro" id="IPR005955">
    <property type="entry name" value="GST_Zeta"/>
</dbReference>
<evidence type="ECO:0000259" key="5">
    <source>
        <dbReference type="PROSITE" id="PS50404"/>
    </source>
</evidence>
<dbReference type="InterPro" id="IPR040079">
    <property type="entry name" value="Glutathione_S-Trfase"/>
</dbReference>
<dbReference type="PROSITE" id="PS50404">
    <property type="entry name" value="GST_NTER"/>
    <property type="match status" value="1"/>
</dbReference>
<protein>
    <recommendedName>
        <fullName evidence="2">glutathione transferase</fullName>
        <ecNumber evidence="2">2.5.1.18</ecNumber>
    </recommendedName>
</protein>
<dbReference type="GO" id="GO:0006749">
    <property type="term" value="P:glutathione metabolic process"/>
    <property type="evidence" value="ECO:0007669"/>
    <property type="project" value="TreeGrafter"/>
</dbReference>
<dbReference type="SUPFAM" id="SSF52833">
    <property type="entry name" value="Thioredoxin-like"/>
    <property type="match status" value="1"/>
</dbReference>
<dbReference type="InterPro" id="IPR034333">
    <property type="entry name" value="GST_Zeta_N"/>
</dbReference>
<feature type="domain" description="GST C-terminal" evidence="6">
    <location>
        <begin position="87"/>
        <end position="212"/>
    </location>
</feature>
<evidence type="ECO:0000313" key="8">
    <source>
        <dbReference type="Proteomes" id="UP001237642"/>
    </source>
</evidence>
<evidence type="ECO:0000256" key="2">
    <source>
        <dbReference type="ARBA" id="ARBA00012452"/>
    </source>
</evidence>
<dbReference type="Pfam" id="PF13409">
    <property type="entry name" value="GST_N_2"/>
    <property type="match status" value="1"/>
</dbReference>
<dbReference type="EMBL" id="JAUIZM010000004">
    <property type="protein sequence ID" value="KAK1389349.1"/>
    <property type="molecule type" value="Genomic_DNA"/>
</dbReference>
<dbReference type="Pfam" id="PF14497">
    <property type="entry name" value="GST_C_3"/>
    <property type="match status" value="1"/>
</dbReference>
<dbReference type="GO" id="GO:0004364">
    <property type="term" value="F:glutathione transferase activity"/>
    <property type="evidence" value="ECO:0007669"/>
    <property type="project" value="UniProtKB-EC"/>
</dbReference>
<keyword evidence="8" id="KW-1185">Reference proteome</keyword>
<evidence type="ECO:0000259" key="6">
    <source>
        <dbReference type="PROSITE" id="PS50405"/>
    </source>
</evidence>
<dbReference type="CDD" id="cd03042">
    <property type="entry name" value="GST_N_Zeta"/>
    <property type="match status" value="1"/>
</dbReference>
<dbReference type="InterPro" id="IPR004045">
    <property type="entry name" value="Glutathione_S-Trfase_N"/>
</dbReference>
<gene>
    <name evidence="7" type="ORF">POM88_017527</name>
</gene>
<evidence type="ECO:0000256" key="1">
    <source>
        <dbReference type="ARBA" id="ARBA00010007"/>
    </source>
</evidence>
<dbReference type="GO" id="GO:0006559">
    <property type="term" value="P:L-phenylalanine catabolic process"/>
    <property type="evidence" value="ECO:0007669"/>
    <property type="project" value="TreeGrafter"/>
</dbReference>
<dbReference type="InterPro" id="IPR034330">
    <property type="entry name" value="GST_Zeta_C"/>
</dbReference>
<evidence type="ECO:0000256" key="3">
    <source>
        <dbReference type="ARBA" id="ARBA00022679"/>
    </source>
</evidence>
<dbReference type="CDD" id="cd03191">
    <property type="entry name" value="GST_C_Zeta"/>
    <property type="match status" value="1"/>
</dbReference>
<dbReference type="SUPFAM" id="SSF47616">
    <property type="entry name" value="GST C-terminal domain-like"/>
    <property type="match status" value="1"/>
</dbReference>
<dbReference type="Gene3D" id="1.20.1050.10">
    <property type="match status" value="1"/>
</dbReference>
<dbReference type="GO" id="GO:0005737">
    <property type="term" value="C:cytoplasm"/>
    <property type="evidence" value="ECO:0007669"/>
    <property type="project" value="InterPro"/>
</dbReference>
<dbReference type="FunFam" id="1.20.1050.10:FF:000017">
    <property type="entry name" value="Maleylacetoacetate isomerase"/>
    <property type="match status" value="1"/>
</dbReference>
<reference evidence="7" key="1">
    <citation type="submission" date="2023-02" db="EMBL/GenBank/DDBJ databases">
        <title>Genome of toxic invasive species Heracleum sosnowskyi carries increased number of genes despite the absence of recent whole-genome duplications.</title>
        <authorList>
            <person name="Schelkunov M."/>
            <person name="Shtratnikova V."/>
            <person name="Makarenko M."/>
            <person name="Klepikova A."/>
            <person name="Omelchenko D."/>
            <person name="Novikova G."/>
            <person name="Obukhova E."/>
            <person name="Bogdanov V."/>
            <person name="Penin A."/>
            <person name="Logacheva M."/>
        </authorList>
    </citation>
    <scope>NUCLEOTIDE SEQUENCE</scope>
    <source>
        <strain evidence="7">Hsosn_3</strain>
        <tissue evidence="7">Leaf</tissue>
    </source>
</reference>
<dbReference type="PANTHER" id="PTHR42673:SF4">
    <property type="entry name" value="MALEYLACETOACETATE ISOMERASE"/>
    <property type="match status" value="1"/>
</dbReference>
<name>A0AAD8INR8_9APIA</name>
<keyword evidence="3 7" id="KW-0808">Transferase</keyword>
<evidence type="ECO:0000256" key="4">
    <source>
        <dbReference type="ARBA" id="ARBA00047960"/>
    </source>
</evidence>
<feature type="domain" description="GST N-terminal" evidence="5">
    <location>
        <begin position="1"/>
        <end position="82"/>
    </location>
</feature>
<reference evidence="7" key="2">
    <citation type="submission" date="2023-05" db="EMBL/GenBank/DDBJ databases">
        <authorList>
            <person name="Schelkunov M.I."/>
        </authorList>
    </citation>
    <scope>NUCLEOTIDE SEQUENCE</scope>
    <source>
        <strain evidence="7">Hsosn_3</strain>
        <tissue evidence="7">Leaf</tissue>
    </source>
</reference>
<dbReference type="GO" id="GO:0016034">
    <property type="term" value="F:maleylacetoacetate isomerase activity"/>
    <property type="evidence" value="ECO:0007669"/>
    <property type="project" value="TreeGrafter"/>
</dbReference>
<dbReference type="PANTHER" id="PTHR42673">
    <property type="entry name" value="MALEYLACETOACETATE ISOMERASE"/>
    <property type="match status" value="1"/>
</dbReference>
<dbReference type="InterPro" id="IPR010987">
    <property type="entry name" value="Glutathione-S-Trfase_C-like"/>
</dbReference>
<dbReference type="SFLD" id="SFLDG00358">
    <property type="entry name" value="Main_(cytGST)"/>
    <property type="match status" value="1"/>
</dbReference>
<proteinExistence type="inferred from homology"/>
<evidence type="ECO:0000313" key="7">
    <source>
        <dbReference type="EMBL" id="KAK1389349.1"/>
    </source>
</evidence>
<sequence length="215" mass="24203">MAMKLYSHYMSSCSFRVRIALRLKGIDHEYVAVDMFNGDHLTDEFLKLSPLGMVPALVDGDIVIADSFAILMYLEEKYPQHPLLPNDLQKRALNYQAANIVSSNIQPLQNPRIQKYVGEISSPEEMLPWTQHHICKGFAALEKLLNNCAGKYATGDEVSLADCFIAPQVDAACKRFKVDMNDYPLLSRLYEAYKELPAFKDSMPENQPDSPAVGI</sequence>
<dbReference type="GO" id="GO:0009407">
    <property type="term" value="P:toxin catabolic process"/>
    <property type="evidence" value="ECO:0007669"/>
    <property type="project" value="UniProtKB-ARBA"/>
</dbReference>
<dbReference type="EC" id="2.5.1.18" evidence="2"/>
<dbReference type="SFLD" id="SFLDS00019">
    <property type="entry name" value="Glutathione_Transferase_(cytos"/>
    <property type="match status" value="1"/>
</dbReference>
<accession>A0AAD8INR8</accession>
<dbReference type="NCBIfam" id="TIGR01262">
    <property type="entry name" value="maiA"/>
    <property type="match status" value="1"/>
</dbReference>
<dbReference type="InterPro" id="IPR036282">
    <property type="entry name" value="Glutathione-S-Trfase_C_sf"/>
</dbReference>